<evidence type="ECO:0000313" key="2">
    <source>
        <dbReference type="EMBL" id="KAK4443610.1"/>
    </source>
</evidence>
<accession>A0AAV9G6H8</accession>
<keyword evidence="3" id="KW-1185">Reference proteome</keyword>
<reference evidence="2" key="2">
    <citation type="submission" date="2023-05" db="EMBL/GenBank/DDBJ databases">
        <authorList>
            <consortium name="Lawrence Berkeley National Laboratory"/>
            <person name="Steindorff A."/>
            <person name="Hensen N."/>
            <person name="Bonometti L."/>
            <person name="Westerberg I."/>
            <person name="Brannstrom I.O."/>
            <person name="Guillou S."/>
            <person name="Cros-Aarteil S."/>
            <person name="Calhoun S."/>
            <person name="Haridas S."/>
            <person name="Kuo A."/>
            <person name="Mondo S."/>
            <person name="Pangilinan J."/>
            <person name="Riley R."/>
            <person name="Labutti K."/>
            <person name="Andreopoulos B."/>
            <person name="Lipzen A."/>
            <person name="Chen C."/>
            <person name="Yanf M."/>
            <person name="Daum C."/>
            <person name="Ng V."/>
            <person name="Clum A."/>
            <person name="Ohm R."/>
            <person name="Martin F."/>
            <person name="Silar P."/>
            <person name="Natvig D."/>
            <person name="Lalanne C."/>
            <person name="Gautier V."/>
            <person name="Ament-Velasquez S.L."/>
            <person name="Kruys A."/>
            <person name="Hutchinson M.I."/>
            <person name="Powell A.J."/>
            <person name="Barry K."/>
            <person name="Miller A.N."/>
            <person name="Grigoriev I.V."/>
            <person name="Debuchy R."/>
            <person name="Gladieux P."/>
            <person name="Thoren M.H."/>
            <person name="Johannesson H."/>
        </authorList>
    </citation>
    <scope>NUCLEOTIDE SEQUENCE</scope>
    <source>
        <strain evidence="2">PSN243</strain>
    </source>
</reference>
<reference evidence="2" key="1">
    <citation type="journal article" date="2023" name="Mol. Phylogenet. Evol.">
        <title>Genome-scale phylogeny and comparative genomics of the fungal order Sordariales.</title>
        <authorList>
            <person name="Hensen N."/>
            <person name="Bonometti L."/>
            <person name="Westerberg I."/>
            <person name="Brannstrom I.O."/>
            <person name="Guillou S."/>
            <person name="Cros-Aarteil S."/>
            <person name="Calhoun S."/>
            <person name="Haridas S."/>
            <person name="Kuo A."/>
            <person name="Mondo S."/>
            <person name="Pangilinan J."/>
            <person name="Riley R."/>
            <person name="LaButti K."/>
            <person name="Andreopoulos B."/>
            <person name="Lipzen A."/>
            <person name="Chen C."/>
            <person name="Yan M."/>
            <person name="Daum C."/>
            <person name="Ng V."/>
            <person name="Clum A."/>
            <person name="Steindorff A."/>
            <person name="Ohm R.A."/>
            <person name="Martin F."/>
            <person name="Silar P."/>
            <person name="Natvig D.O."/>
            <person name="Lalanne C."/>
            <person name="Gautier V."/>
            <person name="Ament-Velasquez S.L."/>
            <person name="Kruys A."/>
            <person name="Hutchinson M.I."/>
            <person name="Powell A.J."/>
            <person name="Barry K."/>
            <person name="Miller A.N."/>
            <person name="Grigoriev I.V."/>
            <person name="Debuchy R."/>
            <person name="Gladieux P."/>
            <person name="Hiltunen Thoren M."/>
            <person name="Johannesson H."/>
        </authorList>
    </citation>
    <scope>NUCLEOTIDE SEQUENCE</scope>
    <source>
        <strain evidence="2">PSN243</strain>
    </source>
</reference>
<sequence length="361" mass="39999">MDLNHPAKNGNNKRPHQWPGGGPAPNRPRFGGDSKPVAREEHVASDELDIPPNVVKNWEAELAKLDLGQTQGVTFAHLQTEATSCVTRFIMRELVARSATADEADDDPGPSRTVAYVLHDQAAVEMIKSIAPKETAADGLWIGTPEEIINTVRYAPQALTRLVVVFDTDNGRYPTKVVVAAGIIAEEWAALSAKKVYYSSALVVVSPHRSNRMWSFDSIARTFREEGKWKDLSLRPPTTHQAEVEHTNLTETLTARVLGDQTINLMSVEHHHIVVVAVLPEALGREVRQALFSYGSARGKNNAKWRAAGKCTLDRDTCLVFGLNGKVKDTALQDDRHFWPALSNRLKKNQLRKFHESLVIG</sequence>
<evidence type="ECO:0000256" key="1">
    <source>
        <dbReference type="SAM" id="MobiDB-lite"/>
    </source>
</evidence>
<dbReference type="Proteomes" id="UP001321760">
    <property type="component" value="Unassembled WGS sequence"/>
</dbReference>
<organism evidence="2 3">
    <name type="scientific">Podospora aff. communis PSN243</name>
    <dbReference type="NCBI Taxonomy" id="3040156"/>
    <lineage>
        <taxon>Eukaryota</taxon>
        <taxon>Fungi</taxon>
        <taxon>Dikarya</taxon>
        <taxon>Ascomycota</taxon>
        <taxon>Pezizomycotina</taxon>
        <taxon>Sordariomycetes</taxon>
        <taxon>Sordariomycetidae</taxon>
        <taxon>Sordariales</taxon>
        <taxon>Podosporaceae</taxon>
        <taxon>Podospora</taxon>
    </lineage>
</organism>
<name>A0AAV9G6H8_9PEZI</name>
<comment type="caution">
    <text evidence="2">The sequence shown here is derived from an EMBL/GenBank/DDBJ whole genome shotgun (WGS) entry which is preliminary data.</text>
</comment>
<evidence type="ECO:0000313" key="3">
    <source>
        <dbReference type="Proteomes" id="UP001321760"/>
    </source>
</evidence>
<gene>
    <name evidence="2" type="ORF">QBC34DRAFT_202015</name>
</gene>
<dbReference type="EMBL" id="MU865990">
    <property type="protein sequence ID" value="KAK4443610.1"/>
    <property type="molecule type" value="Genomic_DNA"/>
</dbReference>
<protein>
    <submittedName>
        <fullName evidence="2">Uncharacterized protein</fullName>
    </submittedName>
</protein>
<proteinExistence type="predicted"/>
<feature type="compositionally biased region" description="Basic and acidic residues" evidence="1">
    <location>
        <begin position="30"/>
        <end position="44"/>
    </location>
</feature>
<dbReference type="AlphaFoldDB" id="A0AAV9G6H8"/>
<feature type="region of interest" description="Disordered" evidence="1">
    <location>
        <begin position="1"/>
        <end position="44"/>
    </location>
</feature>